<feature type="region of interest" description="Disordered" evidence="13">
    <location>
        <begin position="413"/>
        <end position="437"/>
    </location>
</feature>
<evidence type="ECO:0000256" key="3">
    <source>
        <dbReference type="ARBA" id="ARBA00023002"/>
    </source>
</evidence>
<comment type="similarity">
    <text evidence="1">Belongs to the dihydropyrimidine dehydrogenase family.</text>
</comment>
<dbReference type="NCBIfam" id="NF006183">
    <property type="entry name" value="PRK08318.1"/>
    <property type="match status" value="1"/>
</dbReference>
<feature type="domain" description="4Fe-4S ferredoxin-type" evidence="14">
    <location>
        <begin position="336"/>
        <end position="365"/>
    </location>
</feature>
<dbReference type="Pfam" id="PF14697">
    <property type="entry name" value="Fer4_21"/>
    <property type="match status" value="1"/>
</dbReference>
<dbReference type="CDD" id="cd02940">
    <property type="entry name" value="DHPD_FMN"/>
    <property type="match status" value="1"/>
</dbReference>
<dbReference type="Pfam" id="PF01180">
    <property type="entry name" value="DHO_dh"/>
    <property type="match status" value="1"/>
</dbReference>
<dbReference type="GO" id="GO:0046872">
    <property type="term" value="F:metal ion binding"/>
    <property type="evidence" value="ECO:0007669"/>
    <property type="project" value="UniProtKB-KW"/>
</dbReference>
<evidence type="ECO:0000256" key="1">
    <source>
        <dbReference type="ARBA" id="ARBA00010804"/>
    </source>
</evidence>
<dbReference type="InterPro" id="IPR005720">
    <property type="entry name" value="Dihydroorotate_DH_cat"/>
</dbReference>
<comment type="function">
    <text evidence="10">Involved in pyrimidine base degradation. Catalyzes physiologically the reduction of uracil to 5,6-dihydrouracil (DHU) by using NADH as a specific cosubstrate. It also catalyzes the reverse reaction and the reduction of thymine to 5,6-dihydrothymine (DHT).</text>
</comment>
<dbReference type="EMBL" id="FOTW01000010">
    <property type="protein sequence ID" value="SFM00312.1"/>
    <property type="molecule type" value="Genomic_DNA"/>
</dbReference>
<reference evidence="15 16" key="1">
    <citation type="submission" date="2016-10" db="EMBL/GenBank/DDBJ databases">
        <authorList>
            <person name="de Groot N.N."/>
        </authorList>
    </citation>
    <scope>NUCLEOTIDE SEQUENCE [LARGE SCALE GENOMIC DNA]</scope>
    <source>
        <strain evidence="15 16">ATCC 43154</strain>
    </source>
</reference>
<dbReference type="Proteomes" id="UP000199470">
    <property type="component" value="Unassembled WGS sequence"/>
</dbReference>
<evidence type="ECO:0000256" key="11">
    <source>
        <dbReference type="ARBA" id="ARBA00049714"/>
    </source>
</evidence>
<dbReference type="OrthoDB" id="9794954at2"/>
<sequence length="437" mass="47345">MADLSINFCGIKSPNPFWLASAPPTDKAYNVVRAFEAGWGGVVWKTLGEDPPAVNVSSRYSAHYGKNREVLGFNNIELITDRSLEINLREITQVKKDWPDRAIVVSLMLPCEEQLWANILPLVEATGADGIELNFGCPHGMPERGMGAAVGQVPEYVQLVTSWCKKHSKLPVIVKLTPNITDVRAPARAAKAGGADAVSLINTINSITHLDLDRMVAFPAVGNASTHGGYCGSAVKPIALNMVAEIARDPATKGLPISGIGGIGNWRDAAEFIALGAGSVQVCTAAMLHGFRIVEEMKDGLSRWMDEKGYRTIDDFAGKAVANTTDWKYLDMNYQVIAQINQDDCIKCGRCYVACEDTSHQSIAQLIDAAGVRTYEVIKEECVGCNLCEITCPVQGCITMVPQKTGKPYMNWTQDPRNPRAEPAPGVTVPTLEPVQV</sequence>
<evidence type="ECO:0000256" key="8">
    <source>
        <dbReference type="ARBA" id="ARBA00047685"/>
    </source>
</evidence>
<evidence type="ECO:0000256" key="4">
    <source>
        <dbReference type="ARBA" id="ARBA00023004"/>
    </source>
</evidence>
<feature type="domain" description="4Fe-4S ferredoxin-type" evidence="14">
    <location>
        <begin position="373"/>
        <end position="403"/>
    </location>
</feature>
<protein>
    <recommendedName>
        <fullName evidence="12">dihydrouracil dehydrogenase (NAD(+))</fullName>
        <ecNumber evidence="12">1.3.1.1</ecNumber>
    </recommendedName>
    <alternativeName>
        <fullName evidence="7">Dihydrothymine dehydrogenase</fullName>
    </alternativeName>
    <alternativeName>
        <fullName evidence="6">Dihydrouracil dehydrogenase</fullName>
    </alternativeName>
</protein>
<dbReference type="GO" id="GO:0051536">
    <property type="term" value="F:iron-sulfur cluster binding"/>
    <property type="evidence" value="ECO:0007669"/>
    <property type="project" value="UniProtKB-KW"/>
</dbReference>
<comment type="subunit">
    <text evidence="11">Heterotetramer of 2 PreA and 2 PreT subunits.</text>
</comment>
<gene>
    <name evidence="15" type="ORF">SAMN02982985_02368</name>
</gene>
<evidence type="ECO:0000313" key="15">
    <source>
        <dbReference type="EMBL" id="SFM00312.1"/>
    </source>
</evidence>
<evidence type="ECO:0000256" key="13">
    <source>
        <dbReference type="SAM" id="MobiDB-lite"/>
    </source>
</evidence>
<dbReference type="GO" id="GO:0004159">
    <property type="term" value="F:dihydropyrimidine dehydrogenase (NAD+) activity"/>
    <property type="evidence" value="ECO:0007669"/>
    <property type="project" value="UniProtKB-EC"/>
</dbReference>
<dbReference type="EC" id="1.3.1.1" evidence="12"/>
<dbReference type="Gene3D" id="3.20.20.70">
    <property type="entry name" value="Aldolase class I"/>
    <property type="match status" value="1"/>
</dbReference>
<keyword evidence="2" id="KW-0479">Metal-binding</keyword>
<dbReference type="Gene3D" id="3.30.70.20">
    <property type="match status" value="1"/>
</dbReference>
<evidence type="ECO:0000256" key="7">
    <source>
        <dbReference type="ARBA" id="ARBA00032722"/>
    </source>
</evidence>
<evidence type="ECO:0000256" key="2">
    <source>
        <dbReference type="ARBA" id="ARBA00022723"/>
    </source>
</evidence>
<dbReference type="AlphaFoldDB" id="A0A1I4MAF6"/>
<keyword evidence="3" id="KW-0560">Oxidoreductase</keyword>
<evidence type="ECO:0000256" key="12">
    <source>
        <dbReference type="ARBA" id="ARBA00049728"/>
    </source>
</evidence>
<dbReference type="FunFam" id="3.20.20.70:FF:000027">
    <property type="entry name" value="Dihydropyrimidine dehydrogenase [NADP(+)]"/>
    <property type="match status" value="1"/>
</dbReference>
<dbReference type="RefSeq" id="WP_093387703.1">
    <property type="nucleotide sequence ID" value="NZ_FOTW01000010.1"/>
</dbReference>
<evidence type="ECO:0000259" key="14">
    <source>
        <dbReference type="PROSITE" id="PS51379"/>
    </source>
</evidence>
<comment type="catalytic activity">
    <reaction evidence="9">
        <text>5,6-dihydrouracil + NAD(+) = uracil + NADH + H(+)</text>
        <dbReference type="Rhea" id="RHEA:20189"/>
        <dbReference type="ChEBI" id="CHEBI:15378"/>
        <dbReference type="ChEBI" id="CHEBI:15901"/>
        <dbReference type="ChEBI" id="CHEBI:17568"/>
        <dbReference type="ChEBI" id="CHEBI:57540"/>
        <dbReference type="ChEBI" id="CHEBI:57945"/>
        <dbReference type="EC" id="1.3.1.1"/>
    </reaction>
</comment>
<dbReference type="GO" id="GO:0005737">
    <property type="term" value="C:cytoplasm"/>
    <property type="evidence" value="ECO:0007669"/>
    <property type="project" value="InterPro"/>
</dbReference>
<keyword evidence="16" id="KW-1185">Reference proteome</keyword>
<evidence type="ECO:0000256" key="6">
    <source>
        <dbReference type="ARBA" id="ARBA00030119"/>
    </source>
</evidence>
<dbReference type="InterPro" id="IPR017900">
    <property type="entry name" value="4Fe4S_Fe_S_CS"/>
</dbReference>
<proteinExistence type="inferred from homology"/>
<dbReference type="SUPFAM" id="SSF51395">
    <property type="entry name" value="FMN-linked oxidoreductases"/>
    <property type="match status" value="1"/>
</dbReference>
<evidence type="ECO:0000313" key="16">
    <source>
        <dbReference type="Proteomes" id="UP000199470"/>
    </source>
</evidence>
<comment type="catalytic activity">
    <reaction evidence="8">
        <text>5,6-dihydrothymine + NAD(+) = thymine + NADH + H(+)</text>
        <dbReference type="Rhea" id="RHEA:28791"/>
        <dbReference type="ChEBI" id="CHEBI:15378"/>
        <dbReference type="ChEBI" id="CHEBI:17821"/>
        <dbReference type="ChEBI" id="CHEBI:27468"/>
        <dbReference type="ChEBI" id="CHEBI:57540"/>
        <dbReference type="ChEBI" id="CHEBI:57945"/>
        <dbReference type="EC" id="1.3.1.1"/>
    </reaction>
</comment>
<name>A0A1I4MAF6_9BURK</name>
<dbReference type="SUPFAM" id="SSF54862">
    <property type="entry name" value="4Fe-4S ferredoxins"/>
    <property type="match status" value="1"/>
</dbReference>
<dbReference type="PROSITE" id="PS51379">
    <property type="entry name" value="4FE4S_FER_2"/>
    <property type="match status" value="2"/>
</dbReference>
<evidence type="ECO:0000256" key="9">
    <source>
        <dbReference type="ARBA" id="ARBA00048792"/>
    </source>
</evidence>
<dbReference type="InterPro" id="IPR017896">
    <property type="entry name" value="4Fe4S_Fe-S-bd"/>
</dbReference>
<keyword evidence="5" id="KW-0411">Iron-sulfur</keyword>
<dbReference type="STRING" id="758825.SAMN02982985_02368"/>
<accession>A0A1I4MAF6</accession>
<evidence type="ECO:0000256" key="5">
    <source>
        <dbReference type="ARBA" id="ARBA00023014"/>
    </source>
</evidence>
<dbReference type="PANTHER" id="PTHR43073:SF2">
    <property type="entry name" value="DIHYDROPYRIMIDINE DEHYDROGENASE [NADP(+)]"/>
    <property type="match status" value="1"/>
</dbReference>
<dbReference type="PANTHER" id="PTHR43073">
    <property type="entry name" value="DIHYDROPYRIMIDINE DEHYDROGENASE [NADP(+)]"/>
    <property type="match status" value="1"/>
</dbReference>
<evidence type="ECO:0000256" key="10">
    <source>
        <dbReference type="ARBA" id="ARBA00049578"/>
    </source>
</evidence>
<dbReference type="InterPro" id="IPR013785">
    <property type="entry name" value="Aldolase_TIM"/>
</dbReference>
<dbReference type="PROSITE" id="PS00198">
    <property type="entry name" value="4FE4S_FER_1"/>
    <property type="match status" value="1"/>
</dbReference>
<organism evidence="15 16">
    <name type="scientific">Rugamonas rubra</name>
    <dbReference type="NCBI Taxonomy" id="758825"/>
    <lineage>
        <taxon>Bacteria</taxon>
        <taxon>Pseudomonadati</taxon>
        <taxon>Pseudomonadota</taxon>
        <taxon>Betaproteobacteria</taxon>
        <taxon>Burkholderiales</taxon>
        <taxon>Oxalobacteraceae</taxon>
        <taxon>Telluria group</taxon>
        <taxon>Rugamonas</taxon>
    </lineage>
</organism>
<keyword evidence="4" id="KW-0408">Iron</keyword>